<dbReference type="OrthoDB" id="5363652at2"/>
<dbReference type="EMBL" id="FUZF01000021">
    <property type="protein sequence ID" value="SKC02773.1"/>
    <property type="molecule type" value="Genomic_DNA"/>
</dbReference>
<dbReference type="Pfam" id="PF07751">
    <property type="entry name" value="Abi_2"/>
    <property type="match status" value="1"/>
</dbReference>
<accession>A0A1T5G2W8</accession>
<dbReference type="Proteomes" id="UP000190150">
    <property type="component" value="Unassembled WGS sequence"/>
</dbReference>
<sequence length="311" mass="36899">MKYTKKAFTVEEHIDLLESRNLIISDRDRARKYLESVSYYRLSGYMFHLQDKQKQSFFYEGTTFADVINIYTFDKKLRCIFLEYLERIEVCFRTRILNQYAVENGFYWSLHEKHFIGKPELLGEKEEVLSYEHYVLKSILEDFSTPKEQFLKAFKNKYTSETYPPENMFFEILSFGKMIKLYTCLKNNEAKNAVALSFRVPSGKHLVNWLLFLNDVRNVCAHHTRLWNRRFTANKLIFPSRKNNKIEGHIPEYSNSNIYGAIIVINHLLASFNPHNSFVKKVEDLVDQHSIAVKNLGFPDDWQTAAPWRLQ</sequence>
<dbReference type="InterPro" id="IPR011664">
    <property type="entry name" value="Abi_system_AbiD/AbiF-like"/>
</dbReference>
<evidence type="ECO:0000313" key="1">
    <source>
        <dbReference type="EMBL" id="SKC02773.1"/>
    </source>
</evidence>
<dbReference type="RefSeq" id="WP_079645366.1">
    <property type="nucleotide sequence ID" value="NZ_FUZF01000021.1"/>
</dbReference>
<evidence type="ECO:0000313" key="2">
    <source>
        <dbReference type="Proteomes" id="UP000190150"/>
    </source>
</evidence>
<dbReference type="PIRSF" id="PIRSF034934">
    <property type="entry name" value="AbiF_AbiD"/>
    <property type="match status" value="1"/>
</dbReference>
<proteinExistence type="predicted"/>
<dbReference type="InterPro" id="IPR017034">
    <property type="entry name" value="Abi_system_AbiD/AbiF"/>
</dbReference>
<name>A0A1T5G2W8_9SPHI</name>
<dbReference type="AlphaFoldDB" id="A0A1T5G2W8"/>
<gene>
    <name evidence="1" type="ORF">SAMN05660841_03710</name>
</gene>
<keyword evidence="2" id="KW-1185">Reference proteome</keyword>
<organism evidence="1 2">
    <name type="scientific">Sphingobacterium nematocida</name>
    <dbReference type="NCBI Taxonomy" id="1513896"/>
    <lineage>
        <taxon>Bacteria</taxon>
        <taxon>Pseudomonadati</taxon>
        <taxon>Bacteroidota</taxon>
        <taxon>Sphingobacteriia</taxon>
        <taxon>Sphingobacteriales</taxon>
        <taxon>Sphingobacteriaceae</taxon>
        <taxon>Sphingobacterium</taxon>
    </lineage>
</organism>
<protein>
    <submittedName>
        <fullName evidence="1">Abortive infection bacteriophage resistance protein</fullName>
    </submittedName>
</protein>
<reference evidence="2" key="1">
    <citation type="submission" date="2017-02" db="EMBL/GenBank/DDBJ databases">
        <authorList>
            <person name="Varghese N."/>
            <person name="Submissions S."/>
        </authorList>
    </citation>
    <scope>NUCLEOTIDE SEQUENCE [LARGE SCALE GENOMIC DNA]</scope>
    <source>
        <strain evidence="2">DSM 24091</strain>
    </source>
</reference>